<evidence type="ECO:0000313" key="2">
    <source>
        <dbReference type="Proteomes" id="UP001444661"/>
    </source>
</evidence>
<reference evidence="1 2" key="1">
    <citation type="submission" date="2023-01" db="EMBL/GenBank/DDBJ databases">
        <title>Analysis of 21 Apiospora genomes using comparative genomics revels a genus with tremendous synthesis potential of carbohydrate active enzymes and secondary metabolites.</title>
        <authorList>
            <person name="Sorensen T."/>
        </authorList>
    </citation>
    <scope>NUCLEOTIDE SEQUENCE [LARGE SCALE GENOMIC DNA]</scope>
    <source>
        <strain evidence="1 2">CBS 33761</strain>
    </source>
</reference>
<organism evidence="1 2">
    <name type="scientific">Apiospora rasikravindrae</name>
    <dbReference type="NCBI Taxonomy" id="990691"/>
    <lineage>
        <taxon>Eukaryota</taxon>
        <taxon>Fungi</taxon>
        <taxon>Dikarya</taxon>
        <taxon>Ascomycota</taxon>
        <taxon>Pezizomycotina</taxon>
        <taxon>Sordariomycetes</taxon>
        <taxon>Xylariomycetidae</taxon>
        <taxon>Amphisphaeriales</taxon>
        <taxon>Apiosporaceae</taxon>
        <taxon>Apiospora</taxon>
    </lineage>
</organism>
<sequence>MGSSVLIRWDGGGGAAVSLAAGRFRLIASGTTRLTAAAEDDGLNAAGAMAAAPALPAAVAGNDAGTDGAKVADDILKVAGSSEMPN</sequence>
<dbReference type="Proteomes" id="UP001444661">
    <property type="component" value="Unassembled WGS sequence"/>
</dbReference>
<dbReference type="EMBL" id="JAQQWK010000002">
    <property type="protein sequence ID" value="KAK8050900.1"/>
    <property type="molecule type" value="Genomic_DNA"/>
</dbReference>
<keyword evidence="2" id="KW-1185">Reference proteome</keyword>
<accession>A0ABR1TYF6</accession>
<evidence type="ECO:0000313" key="1">
    <source>
        <dbReference type="EMBL" id="KAK8050900.1"/>
    </source>
</evidence>
<proteinExistence type="predicted"/>
<name>A0ABR1TYF6_9PEZI</name>
<protein>
    <submittedName>
        <fullName evidence="1">Uncharacterized protein</fullName>
    </submittedName>
</protein>
<gene>
    <name evidence="1" type="ORF">PG993_002285</name>
</gene>
<comment type="caution">
    <text evidence="1">The sequence shown here is derived from an EMBL/GenBank/DDBJ whole genome shotgun (WGS) entry which is preliminary data.</text>
</comment>